<protein>
    <submittedName>
        <fullName evidence="1">WD40/YVTN/BNR-like repeat-containing protein</fullName>
    </submittedName>
</protein>
<comment type="caution">
    <text evidence="1">The sequence shown here is derived from an EMBL/GenBank/DDBJ whole genome shotgun (WGS) entry which is preliminary data.</text>
</comment>
<gene>
    <name evidence="1" type="ORF">ACFOSX_09030</name>
</gene>
<dbReference type="SUPFAM" id="SSF110296">
    <property type="entry name" value="Oligoxyloglucan reducing end-specific cellobiohydrolase"/>
    <property type="match status" value="1"/>
</dbReference>
<dbReference type="InterPro" id="IPR015943">
    <property type="entry name" value="WD40/YVTN_repeat-like_dom_sf"/>
</dbReference>
<evidence type="ECO:0000313" key="2">
    <source>
        <dbReference type="Proteomes" id="UP001595812"/>
    </source>
</evidence>
<dbReference type="RefSeq" id="WP_386099529.1">
    <property type="nucleotide sequence ID" value="NZ_JBHSAT010000004.1"/>
</dbReference>
<reference evidence="2" key="1">
    <citation type="journal article" date="2019" name="Int. J. Syst. Evol. Microbiol.">
        <title>The Global Catalogue of Microorganisms (GCM) 10K type strain sequencing project: providing services to taxonomists for standard genome sequencing and annotation.</title>
        <authorList>
            <consortium name="The Broad Institute Genomics Platform"/>
            <consortium name="The Broad Institute Genome Sequencing Center for Infectious Disease"/>
            <person name="Wu L."/>
            <person name="Ma J."/>
        </authorList>
    </citation>
    <scope>NUCLEOTIDE SEQUENCE [LARGE SCALE GENOMIC DNA]</scope>
    <source>
        <strain evidence="2">CECT 8979</strain>
    </source>
</reference>
<dbReference type="Gene3D" id="2.130.10.10">
    <property type="entry name" value="YVTN repeat-like/Quinoprotein amine dehydrogenase"/>
    <property type="match status" value="1"/>
</dbReference>
<name>A0ABV8AHW7_9FLAO</name>
<dbReference type="PANTHER" id="PTHR47199">
    <property type="entry name" value="PHOTOSYSTEM II STABILITY/ASSEMBLY FACTOR HCF136, CHLOROPLASTIC"/>
    <property type="match status" value="1"/>
</dbReference>
<dbReference type="PANTHER" id="PTHR47199:SF2">
    <property type="entry name" value="PHOTOSYSTEM II STABILITY_ASSEMBLY FACTOR HCF136, CHLOROPLASTIC"/>
    <property type="match status" value="1"/>
</dbReference>
<dbReference type="Proteomes" id="UP001595812">
    <property type="component" value="Unassembled WGS sequence"/>
</dbReference>
<keyword evidence="2" id="KW-1185">Reference proteome</keyword>
<organism evidence="1 2">
    <name type="scientific">Winogradskyella maritima</name>
    <dbReference type="NCBI Taxonomy" id="1517766"/>
    <lineage>
        <taxon>Bacteria</taxon>
        <taxon>Pseudomonadati</taxon>
        <taxon>Bacteroidota</taxon>
        <taxon>Flavobacteriia</taxon>
        <taxon>Flavobacteriales</taxon>
        <taxon>Flavobacteriaceae</taxon>
        <taxon>Winogradskyella</taxon>
    </lineage>
</organism>
<accession>A0ABV8AHW7</accession>
<evidence type="ECO:0000313" key="1">
    <source>
        <dbReference type="EMBL" id="MFC3877372.1"/>
    </source>
</evidence>
<proteinExistence type="predicted"/>
<sequence length="363" mass="40221">MRHLTFLLALVLCFSCKNEQKRTNKTLEKTSIIPYDSVEISAILEDSLLNVRALEVYNGKMAVATSQGDFYTLFNDGKTFGKVSFDSISSNMDSIGNNNFRSLAIIKDSRFKNYYPLLGVTITSPTKLYKNGILKYQEAHPDAFYDSMDFWNDQEGIAIGDPTDDCISIIITRDGGESWTKLSCDDLPKAKDGEAAFAASDTNIAIVGDETWVATGGKASRILYSPNKGQTWEVFETPIIQELETTGMYSLDFYDAKNGFAIGGDYTKPNDSIGNKIRTNDGGRTWVRVGDGQSPGYRSCIQYFPNSDAKSLVAVGFKGIDISHDAGDTWKHLSDEGFYTLRFLNDSMAYAAGRGRVSKLVFR</sequence>
<dbReference type="EMBL" id="JBHSAT010000004">
    <property type="protein sequence ID" value="MFC3877372.1"/>
    <property type="molecule type" value="Genomic_DNA"/>
</dbReference>